<accession>A0A2T9ZC75</accession>
<organism evidence="3 4">
    <name type="scientific">Smittium megazygosporum</name>
    <dbReference type="NCBI Taxonomy" id="133381"/>
    <lineage>
        <taxon>Eukaryota</taxon>
        <taxon>Fungi</taxon>
        <taxon>Fungi incertae sedis</taxon>
        <taxon>Zoopagomycota</taxon>
        <taxon>Kickxellomycotina</taxon>
        <taxon>Harpellomycetes</taxon>
        <taxon>Harpellales</taxon>
        <taxon>Legeriomycetaceae</taxon>
        <taxon>Smittium</taxon>
    </lineage>
</organism>
<reference evidence="3 4" key="1">
    <citation type="journal article" date="2018" name="MBio">
        <title>Comparative Genomics Reveals the Core Gene Toolbox for the Fungus-Insect Symbiosis.</title>
        <authorList>
            <person name="Wang Y."/>
            <person name="Stata M."/>
            <person name="Wang W."/>
            <person name="Stajich J.E."/>
            <person name="White M.M."/>
            <person name="Moncalvo J.M."/>
        </authorList>
    </citation>
    <scope>NUCLEOTIDE SEQUENCE [LARGE SCALE GENOMIC DNA]</scope>
    <source>
        <strain evidence="3 4">SC-DP-2</strain>
    </source>
</reference>
<proteinExistence type="predicted"/>
<dbReference type="EMBL" id="MBFS01000594">
    <property type="protein sequence ID" value="PVV02137.1"/>
    <property type="molecule type" value="Genomic_DNA"/>
</dbReference>
<feature type="region of interest" description="Disordered" evidence="1">
    <location>
        <begin position="465"/>
        <end position="484"/>
    </location>
</feature>
<comment type="caution">
    <text evidence="3">The sequence shown here is derived from an EMBL/GenBank/DDBJ whole genome shotgun (WGS) entry which is preliminary data.</text>
</comment>
<feature type="domain" description="LYR motif-containing protein Cup1-like N-terminal" evidence="2">
    <location>
        <begin position="22"/>
        <end position="106"/>
    </location>
</feature>
<dbReference type="OrthoDB" id="5521299at2759"/>
<keyword evidence="4" id="KW-1185">Reference proteome</keyword>
<dbReference type="Proteomes" id="UP000245609">
    <property type="component" value="Unassembled WGS sequence"/>
</dbReference>
<dbReference type="InterPro" id="IPR046896">
    <property type="entry name" value="Cup1-like_N"/>
</dbReference>
<protein>
    <recommendedName>
        <fullName evidence="2">LYR motif-containing protein Cup1-like N-terminal domain-containing protein</fullName>
    </recommendedName>
</protein>
<evidence type="ECO:0000313" key="4">
    <source>
        <dbReference type="Proteomes" id="UP000245609"/>
    </source>
</evidence>
<evidence type="ECO:0000256" key="1">
    <source>
        <dbReference type="SAM" id="MobiDB-lite"/>
    </source>
</evidence>
<evidence type="ECO:0000259" key="2">
    <source>
        <dbReference type="Pfam" id="PF20263"/>
    </source>
</evidence>
<feature type="region of interest" description="Disordered" evidence="1">
    <location>
        <begin position="211"/>
        <end position="309"/>
    </location>
</feature>
<dbReference type="CDD" id="cd20273">
    <property type="entry name" value="Complex1_LYR_unchar"/>
    <property type="match status" value="1"/>
</dbReference>
<gene>
    <name evidence="3" type="ORF">BB560_003417</name>
</gene>
<evidence type="ECO:0000313" key="3">
    <source>
        <dbReference type="EMBL" id="PVV02137.1"/>
    </source>
</evidence>
<feature type="compositionally biased region" description="Low complexity" evidence="1">
    <location>
        <begin position="217"/>
        <end position="257"/>
    </location>
</feature>
<feature type="region of interest" description="Disordered" evidence="1">
    <location>
        <begin position="568"/>
        <end position="587"/>
    </location>
</feature>
<name>A0A2T9ZC75_9FUNG</name>
<dbReference type="Pfam" id="PF20263">
    <property type="entry name" value="LYRM2-like"/>
    <property type="match status" value="1"/>
</dbReference>
<feature type="compositionally biased region" description="Polar residues" evidence="1">
    <location>
        <begin position="258"/>
        <end position="284"/>
    </location>
</feature>
<sequence>MDLFTRSFSPTKVFHKSQTITLYRKILKNARCFFDDNSREFIKIRARQRFEKWKDLTEEKKILDKIKIAQGYLNYLERANKGDHKAIIKILRLGYARVGFLKYTILEKQANFKPPFKLYTDLSEFKANLPILYDLFLNQYKSSKALEVSLPLKNKLHKSVIKNRQKAFNLKLLDRLIPPMPILMVKILEARAASGKVNDLYISRPRLASRLHRKKNNSTSNESLKENSSLNSSTSNSYSNSDLNSKHTNTNNINNTTGSIQKITNSPNTTVSESAPQNTFTSPTPLKINYNFGDTPKPDSSYRSTVKPGQRGIINSTTRFPLAQLDFSYEKTNIPLAKQFAEAFNLGFTRIYGETTDSTPLYSCSWFTVDNVSPKVQKWQSTWVKLPSERAIRRAYATVLKDSPFFFYNKAALDRNLAEIKEKGVSELSDKPRLVDSFETPRIKSTLSTNHSTLNVPTYGLEKTQTQGSNNHNQTKPVLDNNINDSFTSKNTLLNKNERKDKYNKFLVGLFSSEEYDSKNGDMSLEDFIPLDLDKSSYRLNIKSDNENFSDTHVSEDLEDFAINSDENELEETPKTEAQGGGNSEIIPSTYESISSESLEKILLSFNTPKEKEYTETDTTKTNSISLEKSIGKGAKKGEGNKNKAILKENSDSDRLFTLKYSIYSEGVPRMRAGKIDIADDYLN</sequence>
<dbReference type="AlphaFoldDB" id="A0A2T9ZC75"/>